<keyword evidence="3" id="KW-0808">Transferase</keyword>
<evidence type="ECO:0000259" key="11">
    <source>
        <dbReference type="PROSITE" id="PS50011"/>
    </source>
</evidence>
<feature type="region of interest" description="Disordered" evidence="10">
    <location>
        <begin position="408"/>
        <end position="427"/>
    </location>
</feature>
<dbReference type="InterPro" id="IPR011009">
    <property type="entry name" value="Kinase-like_dom_sf"/>
</dbReference>
<dbReference type="InterPro" id="IPR017441">
    <property type="entry name" value="Protein_kinase_ATP_BS"/>
</dbReference>
<dbReference type="Pfam" id="PF00069">
    <property type="entry name" value="Pkinase"/>
    <property type="match status" value="1"/>
</dbReference>
<evidence type="ECO:0000256" key="5">
    <source>
        <dbReference type="ARBA" id="ARBA00022777"/>
    </source>
</evidence>
<proteinExistence type="predicted"/>
<dbReference type="GO" id="GO:0005524">
    <property type="term" value="F:ATP binding"/>
    <property type="evidence" value="ECO:0007669"/>
    <property type="project" value="UniProtKB-UniRule"/>
</dbReference>
<dbReference type="InterPro" id="IPR000719">
    <property type="entry name" value="Prot_kinase_dom"/>
</dbReference>
<dbReference type="Proteomes" id="UP000009168">
    <property type="component" value="Unassembled WGS sequence"/>
</dbReference>
<dbReference type="InterPro" id="IPR008271">
    <property type="entry name" value="Ser/Thr_kinase_AS"/>
</dbReference>
<dbReference type="Gene3D" id="3.30.200.20">
    <property type="entry name" value="Phosphorylase Kinase, domain 1"/>
    <property type="match status" value="1"/>
</dbReference>
<evidence type="ECO:0000256" key="4">
    <source>
        <dbReference type="ARBA" id="ARBA00022741"/>
    </source>
</evidence>
<dbReference type="HOGENOM" id="CLU_000288_63_39_1"/>
<dbReference type="GO" id="GO:0004674">
    <property type="term" value="F:protein serine/threonine kinase activity"/>
    <property type="evidence" value="ECO:0007669"/>
    <property type="project" value="UniProtKB-KW"/>
</dbReference>
<feature type="region of interest" description="Disordered" evidence="10">
    <location>
        <begin position="439"/>
        <end position="459"/>
    </location>
</feature>
<evidence type="ECO:0000256" key="2">
    <source>
        <dbReference type="ARBA" id="ARBA00022527"/>
    </source>
</evidence>
<feature type="non-terminal residue" evidence="12">
    <location>
        <position position="1"/>
    </location>
</feature>
<dbReference type="SUPFAM" id="SSF56112">
    <property type="entry name" value="Protein kinase-like (PK-like)"/>
    <property type="match status" value="1"/>
</dbReference>
<name>Q24HK9_TETTS</name>
<dbReference type="InParanoid" id="Q24HK9"/>
<dbReference type="AlphaFoldDB" id="Q24HK9"/>
<feature type="compositionally biased region" description="Polar residues" evidence="10">
    <location>
        <begin position="505"/>
        <end position="523"/>
    </location>
</feature>
<dbReference type="GeneID" id="7839682"/>
<dbReference type="InterPro" id="IPR051131">
    <property type="entry name" value="NEK_Ser/Thr_kinase_NIMA"/>
</dbReference>
<feature type="compositionally biased region" description="Low complexity" evidence="10">
    <location>
        <begin position="410"/>
        <end position="427"/>
    </location>
</feature>
<feature type="domain" description="Protein kinase" evidence="11">
    <location>
        <begin position="22"/>
        <end position="280"/>
    </location>
</feature>
<evidence type="ECO:0000256" key="10">
    <source>
        <dbReference type="SAM" id="MobiDB-lite"/>
    </source>
</evidence>
<keyword evidence="2" id="KW-0723">Serine/threonine-protein kinase</keyword>
<dbReference type="eggNOG" id="KOG0589">
    <property type="taxonomic scope" value="Eukaryota"/>
</dbReference>
<evidence type="ECO:0000313" key="13">
    <source>
        <dbReference type="Proteomes" id="UP000009168"/>
    </source>
</evidence>
<keyword evidence="5 12" id="KW-0418">Kinase</keyword>
<dbReference type="FunFam" id="1.10.510.10:FF:000172">
    <property type="entry name" value="serine/threonine-protein kinase Nek1 isoform X1"/>
    <property type="match status" value="1"/>
</dbReference>
<feature type="binding site" evidence="9">
    <location>
        <position position="53"/>
    </location>
    <ligand>
        <name>ATP</name>
        <dbReference type="ChEBI" id="CHEBI:30616"/>
    </ligand>
</feature>
<dbReference type="KEGG" id="tet:TTHERM_01000150"/>
<accession>Q24HK9</accession>
<dbReference type="PANTHER" id="PTHR44899:SF3">
    <property type="entry name" value="SERINE_THREONINE-PROTEIN KINASE NEK1"/>
    <property type="match status" value="1"/>
</dbReference>
<dbReference type="PROSITE" id="PS00108">
    <property type="entry name" value="PROTEIN_KINASE_ST"/>
    <property type="match status" value="1"/>
</dbReference>
<dbReference type="EC" id="2.7.11.1" evidence="1"/>
<evidence type="ECO:0000256" key="9">
    <source>
        <dbReference type="PROSITE-ProRule" id="PRU10141"/>
    </source>
</evidence>
<evidence type="ECO:0000256" key="1">
    <source>
        <dbReference type="ARBA" id="ARBA00012513"/>
    </source>
</evidence>
<dbReference type="RefSeq" id="XP_001027464.3">
    <property type="nucleotide sequence ID" value="XM_001027464.3"/>
</dbReference>
<dbReference type="PROSITE" id="PS50011">
    <property type="entry name" value="PROTEIN_KINASE_DOM"/>
    <property type="match status" value="1"/>
</dbReference>
<feature type="compositionally biased region" description="Low complexity" evidence="10">
    <location>
        <begin position="439"/>
        <end position="450"/>
    </location>
</feature>
<dbReference type="OrthoDB" id="248923at2759"/>
<dbReference type="FunFam" id="3.30.200.20:FF:000631">
    <property type="entry name" value="Serine/threonine-protein kinase NEK"/>
    <property type="match status" value="1"/>
</dbReference>
<keyword evidence="6 9" id="KW-0067">ATP-binding</keyword>
<reference evidence="13" key="1">
    <citation type="journal article" date="2006" name="PLoS Biol.">
        <title>Macronuclear genome sequence of the ciliate Tetrahymena thermophila, a model eukaryote.</title>
        <authorList>
            <person name="Eisen J.A."/>
            <person name="Coyne R.S."/>
            <person name="Wu M."/>
            <person name="Wu D."/>
            <person name="Thiagarajan M."/>
            <person name="Wortman J.R."/>
            <person name="Badger J.H."/>
            <person name="Ren Q."/>
            <person name="Amedeo P."/>
            <person name="Jones K.M."/>
            <person name="Tallon L.J."/>
            <person name="Delcher A.L."/>
            <person name="Salzberg S.L."/>
            <person name="Silva J.C."/>
            <person name="Haas B.J."/>
            <person name="Majoros W.H."/>
            <person name="Farzad M."/>
            <person name="Carlton J.M."/>
            <person name="Smith R.K. Jr."/>
            <person name="Garg J."/>
            <person name="Pearlman R.E."/>
            <person name="Karrer K.M."/>
            <person name="Sun L."/>
            <person name="Manning G."/>
            <person name="Elde N.C."/>
            <person name="Turkewitz A.P."/>
            <person name="Asai D.J."/>
            <person name="Wilkes D.E."/>
            <person name="Wang Y."/>
            <person name="Cai H."/>
            <person name="Collins K."/>
            <person name="Stewart B.A."/>
            <person name="Lee S.R."/>
            <person name="Wilamowska K."/>
            <person name="Weinberg Z."/>
            <person name="Ruzzo W.L."/>
            <person name="Wloga D."/>
            <person name="Gaertig J."/>
            <person name="Frankel J."/>
            <person name="Tsao C.-C."/>
            <person name="Gorovsky M.A."/>
            <person name="Keeling P.J."/>
            <person name="Waller R.F."/>
            <person name="Patron N.J."/>
            <person name="Cherry J.M."/>
            <person name="Stover N.A."/>
            <person name="Krieger C.J."/>
            <person name="del Toro C."/>
            <person name="Ryder H.F."/>
            <person name="Williamson S.C."/>
            <person name="Barbeau R.A."/>
            <person name="Hamilton E.P."/>
            <person name="Orias E."/>
        </authorList>
    </citation>
    <scope>NUCLEOTIDE SEQUENCE [LARGE SCALE GENOMIC DNA]</scope>
    <source>
        <strain evidence="13">SB210</strain>
    </source>
</reference>
<dbReference type="PROSITE" id="PS00107">
    <property type="entry name" value="PROTEIN_KINASE_ATP"/>
    <property type="match status" value="1"/>
</dbReference>
<comment type="catalytic activity">
    <reaction evidence="7">
        <text>L-threonyl-[protein] + ATP = O-phospho-L-threonyl-[protein] + ADP + H(+)</text>
        <dbReference type="Rhea" id="RHEA:46608"/>
        <dbReference type="Rhea" id="RHEA-COMP:11060"/>
        <dbReference type="Rhea" id="RHEA-COMP:11605"/>
        <dbReference type="ChEBI" id="CHEBI:15378"/>
        <dbReference type="ChEBI" id="CHEBI:30013"/>
        <dbReference type="ChEBI" id="CHEBI:30616"/>
        <dbReference type="ChEBI" id="CHEBI:61977"/>
        <dbReference type="ChEBI" id="CHEBI:456216"/>
        <dbReference type="EC" id="2.7.11.1"/>
    </reaction>
</comment>
<dbReference type="Gene3D" id="1.10.510.10">
    <property type="entry name" value="Transferase(Phosphotransferase) domain 1"/>
    <property type="match status" value="1"/>
</dbReference>
<evidence type="ECO:0000256" key="8">
    <source>
        <dbReference type="ARBA" id="ARBA00048679"/>
    </source>
</evidence>
<feature type="region of interest" description="Disordered" evidence="10">
    <location>
        <begin position="479"/>
        <end position="531"/>
    </location>
</feature>
<feature type="compositionally biased region" description="Low complexity" evidence="10">
    <location>
        <begin position="374"/>
        <end position="396"/>
    </location>
</feature>
<dbReference type="EMBL" id="GG662244">
    <property type="protein sequence ID" value="EAS07222.3"/>
    <property type="molecule type" value="Genomic_DNA"/>
</dbReference>
<comment type="catalytic activity">
    <reaction evidence="8">
        <text>L-seryl-[protein] + ATP = O-phospho-L-seryl-[protein] + ADP + H(+)</text>
        <dbReference type="Rhea" id="RHEA:17989"/>
        <dbReference type="Rhea" id="RHEA-COMP:9863"/>
        <dbReference type="Rhea" id="RHEA-COMP:11604"/>
        <dbReference type="ChEBI" id="CHEBI:15378"/>
        <dbReference type="ChEBI" id="CHEBI:29999"/>
        <dbReference type="ChEBI" id="CHEBI:30616"/>
        <dbReference type="ChEBI" id="CHEBI:83421"/>
        <dbReference type="ChEBI" id="CHEBI:456216"/>
        <dbReference type="EC" id="2.7.11.1"/>
    </reaction>
</comment>
<dbReference type="PANTHER" id="PTHR44899">
    <property type="entry name" value="CAMK FAMILY PROTEIN KINASE"/>
    <property type="match status" value="1"/>
</dbReference>
<gene>
    <name evidence="12" type="ORF">TTHERM_01000150</name>
</gene>
<organism evidence="12 13">
    <name type="scientific">Tetrahymena thermophila (strain SB210)</name>
    <dbReference type="NCBI Taxonomy" id="312017"/>
    <lineage>
        <taxon>Eukaryota</taxon>
        <taxon>Sar</taxon>
        <taxon>Alveolata</taxon>
        <taxon>Ciliophora</taxon>
        <taxon>Intramacronucleata</taxon>
        <taxon>Oligohymenophorea</taxon>
        <taxon>Hymenostomatida</taxon>
        <taxon>Tetrahymenina</taxon>
        <taxon>Tetrahymenidae</taxon>
        <taxon>Tetrahymena</taxon>
    </lineage>
</organism>
<evidence type="ECO:0000256" key="6">
    <source>
        <dbReference type="ARBA" id="ARBA00022840"/>
    </source>
</evidence>
<sequence length="825" mass="94271">SNQSNLSKQIKKLRQQVNMEKYTKIKVVGKGSFGYAVLVQSNTENNKKYYVIKIIDISKMDRKQREEALNEVHVLKAMKHPYIITYRESFIEKRCLCIIMEYAQGGDLYTKIAKQKEKGQLFSEKQIIDWFVQMALAIKHVHDRKILHRDLKTQNIFLNAKGDIKIGDFGIARVLQHTYDCAKTAIGTPYYLSPEICQEKPYNQKSDIWSLGCILYEMTTLNHAFDANSMKGLVLKILRGTYPPIPEQYSQDLRDLISEMLIKDPTQRPSIRKILEKDFLKNRISELFSNTLQRNDPQSGAQILEIRNPADQISQQNDQQELEKQKEQQINENFKKLDQNPKVELPQQKPSSSLLKKDGQTDSSSQFAKPIPMQQQPSLQSFQQQQQSQIQLQQQQQQSQINSGLFQAGSQFSSKNPSQQSSQSQLTLLQKSQLQQQQQQQQKQQQQQQSITKSPMDSIQKSQILPQQSYFINKSPLRGQYSSQQQNNSINNSNNNSFNKENFNRGSSPYRQFGMNNQVQSQDNTSNSINTSNSYLTMLNKINSQQPSQMQSKENSIISKPGSQNLINENLKYITDKYKEGQNQTPSSSIPNSNNSSIIKEALKVNNNVTNISVNNVITQSDNTSSQNILNKIEKKSLLPQSGSQLAIKPTLSPFGTNNNSAVSSNQISKKPSQVNIAAPNMINGNQRGDDDETLEEQGYGYLLQSIQDCLANKPSNSKQKDEEEENFGDQQFQIFPKFLQIDGKPFIVPGISNKDTTGSKIEALRYYLEKEIGVDQFMEVYRLIIENQSNDDNKQITRLIGEKKVKFLPLIYQLIVCEESYYGN</sequence>
<evidence type="ECO:0000256" key="3">
    <source>
        <dbReference type="ARBA" id="ARBA00022679"/>
    </source>
</evidence>
<evidence type="ECO:0000256" key="7">
    <source>
        <dbReference type="ARBA" id="ARBA00047899"/>
    </source>
</evidence>
<protein>
    <recommendedName>
        <fullName evidence="1">non-specific serine/threonine protein kinase</fullName>
        <ecNumber evidence="1">2.7.11.1</ecNumber>
    </recommendedName>
</protein>
<dbReference type="CDD" id="cd08215">
    <property type="entry name" value="STKc_Nek"/>
    <property type="match status" value="1"/>
</dbReference>
<dbReference type="SMART" id="SM00220">
    <property type="entry name" value="S_TKc"/>
    <property type="match status" value="1"/>
</dbReference>
<evidence type="ECO:0000313" key="12">
    <source>
        <dbReference type="EMBL" id="EAS07222.3"/>
    </source>
</evidence>
<keyword evidence="13" id="KW-1185">Reference proteome</keyword>
<feature type="region of interest" description="Disordered" evidence="10">
    <location>
        <begin position="334"/>
        <end position="396"/>
    </location>
</feature>
<feature type="compositionally biased region" description="Low complexity" evidence="10">
    <location>
        <begin position="482"/>
        <end position="501"/>
    </location>
</feature>
<keyword evidence="4 9" id="KW-0547">Nucleotide-binding</keyword>